<name>A0A5C7FDR3_9BACI</name>
<dbReference type="OrthoDB" id="9802090at2"/>
<feature type="binding site" evidence="9">
    <location>
        <position position="122"/>
    </location>
    <ligand>
        <name>substrate</name>
    </ligand>
</feature>
<dbReference type="Gene3D" id="3.40.50.150">
    <property type="entry name" value="Vaccinia Virus protein VP39"/>
    <property type="match status" value="1"/>
</dbReference>
<dbReference type="HAMAP" id="MF_01057">
    <property type="entry name" value="tRNA_methyltr_TrmB"/>
    <property type="match status" value="1"/>
</dbReference>
<keyword evidence="11" id="KW-1185">Reference proteome</keyword>
<dbReference type="InterPro" id="IPR003358">
    <property type="entry name" value="tRNA_(Gua-N-7)_MeTrfase_Trmb"/>
</dbReference>
<evidence type="ECO:0000256" key="7">
    <source>
        <dbReference type="ARBA" id="ARBA00060552"/>
    </source>
</evidence>
<dbReference type="InterPro" id="IPR055361">
    <property type="entry name" value="tRNA_methyltr_TrmB_bact"/>
</dbReference>
<evidence type="ECO:0000256" key="5">
    <source>
        <dbReference type="ARBA" id="ARBA00022691"/>
    </source>
</evidence>
<dbReference type="RefSeq" id="WP_147805312.1">
    <property type="nucleotide sequence ID" value="NZ_CP144914.1"/>
</dbReference>
<accession>A0A5C7FDR3</accession>
<dbReference type="GO" id="GO:0008176">
    <property type="term" value="F:tRNA (guanine(46)-N7)-methyltransferase activity"/>
    <property type="evidence" value="ECO:0007669"/>
    <property type="project" value="UniProtKB-UniRule"/>
</dbReference>
<dbReference type="Proteomes" id="UP000321816">
    <property type="component" value="Chromosome"/>
</dbReference>
<dbReference type="SUPFAM" id="SSF53335">
    <property type="entry name" value="S-adenosyl-L-methionine-dependent methyltransferases"/>
    <property type="match status" value="1"/>
</dbReference>
<dbReference type="EC" id="2.1.1.33" evidence="9"/>
<evidence type="ECO:0000256" key="3">
    <source>
        <dbReference type="ARBA" id="ARBA00022603"/>
    </source>
</evidence>
<evidence type="ECO:0000256" key="8">
    <source>
        <dbReference type="ARBA" id="ARBA00060767"/>
    </source>
</evidence>
<dbReference type="PANTHER" id="PTHR23417">
    <property type="entry name" value="3-DEOXY-D-MANNO-OCTULOSONIC-ACID TRANSFERASE/TRNA GUANINE-N 7 - -METHYLTRANSFERASE"/>
    <property type="match status" value="1"/>
</dbReference>
<evidence type="ECO:0000256" key="1">
    <source>
        <dbReference type="ARBA" id="ARBA00000142"/>
    </source>
</evidence>
<organism evidence="10 11">
    <name type="scientific">Alkalicoccus halolimnae</name>
    <dbReference type="NCBI Taxonomy" id="1667239"/>
    <lineage>
        <taxon>Bacteria</taxon>
        <taxon>Bacillati</taxon>
        <taxon>Bacillota</taxon>
        <taxon>Bacilli</taxon>
        <taxon>Bacillales</taxon>
        <taxon>Bacillaceae</taxon>
        <taxon>Alkalicoccus</taxon>
    </lineage>
</organism>
<dbReference type="GO" id="GO:0043527">
    <property type="term" value="C:tRNA methyltransferase complex"/>
    <property type="evidence" value="ECO:0007669"/>
    <property type="project" value="TreeGrafter"/>
</dbReference>
<comment type="similarity">
    <text evidence="8 9">Belongs to the class I-like SAM-binding methyltransferase superfamily. TrmB family.</text>
</comment>
<proteinExistence type="inferred from homology"/>
<comment type="function">
    <text evidence="2 9">Catalyzes the formation of N(7)-methylguanine at position 46 (m7G46) in tRNA.</text>
</comment>
<feature type="binding site" evidence="9">
    <location>
        <position position="154"/>
    </location>
    <ligand>
        <name>substrate</name>
    </ligand>
</feature>
<dbReference type="AlphaFoldDB" id="A0A5C7FDR3"/>
<comment type="pathway">
    <text evidence="7 9">tRNA modification; N(7)-methylguanine-tRNA biosynthesis.</text>
</comment>
<evidence type="ECO:0000256" key="9">
    <source>
        <dbReference type="HAMAP-Rule" id="MF_01057"/>
    </source>
</evidence>
<feature type="binding site" evidence="9">
    <location>
        <position position="69"/>
    </location>
    <ligand>
        <name>S-adenosyl-L-methionine</name>
        <dbReference type="ChEBI" id="CHEBI:59789"/>
    </ligand>
</feature>
<feature type="binding site" evidence="9">
    <location>
        <position position="44"/>
    </location>
    <ligand>
        <name>S-adenosyl-L-methionine</name>
        <dbReference type="ChEBI" id="CHEBI:59789"/>
    </ligand>
</feature>
<feature type="binding site" evidence="9">
    <location>
        <position position="96"/>
    </location>
    <ligand>
        <name>S-adenosyl-L-methionine</name>
        <dbReference type="ChEBI" id="CHEBI:59789"/>
    </ligand>
</feature>
<gene>
    <name evidence="9 10" type="primary">trmB</name>
    <name evidence="10" type="ORF">FTX54_013070</name>
</gene>
<keyword evidence="4 9" id="KW-0808">Transferase</keyword>
<dbReference type="EMBL" id="CP144914">
    <property type="protein sequence ID" value="WWD79342.1"/>
    <property type="molecule type" value="Genomic_DNA"/>
</dbReference>
<keyword evidence="5 9" id="KW-0949">S-adenosyl-L-methionine</keyword>
<dbReference type="NCBIfam" id="NF001080">
    <property type="entry name" value="PRK00121.2-2"/>
    <property type="match status" value="1"/>
</dbReference>
<protein>
    <recommendedName>
        <fullName evidence="9">tRNA (guanine-N(7)-)-methyltransferase</fullName>
        <ecNumber evidence="9">2.1.1.33</ecNumber>
    </recommendedName>
    <alternativeName>
        <fullName evidence="9">tRNA (guanine(46)-N(7))-methyltransferase</fullName>
    </alternativeName>
    <alternativeName>
        <fullName evidence="9">tRNA(m7G46)-methyltransferase</fullName>
    </alternativeName>
</protein>
<dbReference type="CDD" id="cd02440">
    <property type="entry name" value="AdoMet_MTases"/>
    <property type="match status" value="1"/>
</dbReference>
<dbReference type="InterPro" id="IPR029063">
    <property type="entry name" value="SAM-dependent_MTases_sf"/>
</dbReference>
<evidence type="ECO:0000256" key="6">
    <source>
        <dbReference type="ARBA" id="ARBA00022694"/>
    </source>
</evidence>
<evidence type="ECO:0000313" key="10">
    <source>
        <dbReference type="EMBL" id="WWD79342.1"/>
    </source>
</evidence>
<evidence type="ECO:0000256" key="4">
    <source>
        <dbReference type="ARBA" id="ARBA00022679"/>
    </source>
</evidence>
<dbReference type="NCBIfam" id="TIGR00091">
    <property type="entry name" value="tRNA (guanosine(46)-N7)-methyltransferase TrmB"/>
    <property type="match status" value="1"/>
</dbReference>
<dbReference type="Pfam" id="PF02390">
    <property type="entry name" value="Methyltransf_4"/>
    <property type="match status" value="1"/>
</dbReference>
<feature type="binding site" evidence="9">
    <location>
        <position position="118"/>
    </location>
    <ligand>
        <name>S-adenosyl-L-methionine</name>
        <dbReference type="ChEBI" id="CHEBI:59789"/>
    </ligand>
</feature>
<evidence type="ECO:0000256" key="2">
    <source>
        <dbReference type="ARBA" id="ARBA00003015"/>
    </source>
</evidence>
<keyword evidence="6 9" id="KW-0819">tRNA processing</keyword>
<reference evidence="10 11" key="1">
    <citation type="submission" date="2024-01" db="EMBL/GenBank/DDBJ databases">
        <title>Complete Genome Sequence of Alkalicoccus halolimnae BZ-SZ-XJ29T, a Moderately Halophilic Bacterium Isolated from a Salt Lake.</title>
        <authorList>
            <person name="Zhao B."/>
        </authorList>
    </citation>
    <scope>NUCLEOTIDE SEQUENCE [LARGE SCALE GENOMIC DNA]</scope>
    <source>
        <strain evidence="10 11">BZ-SZ-XJ29</strain>
    </source>
</reference>
<dbReference type="PROSITE" id="PS51625">
    <property type="entry name" value="SAM_MT_TRMB"/>
    <property type="match status" value="1"/>
</dbReference>
<dbReference type="PANTHER" id="PTHR23417:SF14">
    <property type="entry name" value="PENTACOTRIPEPTIDE-REPEAT REGION OF PRORP DOMAIN-CONTAINING PROTEIN"/>
    <property type="match status" value="1"/>
</dbReference>
<evidence type="ECO:0000313" key="11">
    <source>
        <dbReference type="Proteomes" id="UP000321816"/>
    </source>
</evidence>
<sequence length="215" mass="25288">MRLRNKPWAKDYITEQAHIVESDPAAWKGSWQEKFPSEQPLYVEVGSGKGRFVNELAQQNPQVNVIGIEMSESVIVSGVEKAVEEAKSNLILLQEDVNYLTDFFEKGEIDRLYINFTDPWPKNRHAKRRLTHEGFLQKYEEVIKREAEIHFKTDNQGLFEYSLESLTSYGFQLQNVSLNLHESGMKNNIMTEYEEKFFRKGMRIYRLEARLHHNE</sequence>
<comment type="catalytic activity">
    <reaction evidence="1 9">
        <text>guanosine(46) in tRNA + S-adenosyl-L-methionine = N(7)-methylguanosine(46) in tRNA + S-adenosyl-L-homocysteine</text>
        <dbReference type="Rhea" id="RHEA:42708"/>
        <dbReference type="Rhea" id="RHEA-COMP:10188"/>
        <dbReference type="Rhea" id="RHEA-COMP:10189"/>
        <dbReference type="ChEBI" id="CHEBI:57856"/>
        <dbReference type="ChEBI" id="CHEBI:59789"/>
        <dbReference type="ChEBI" id="CHEBI:74269"/>
        <dbReference type="ChEBI" id="CHEBI:74480"/>
        <dbReference type="EC" id="2.1.1.33"/>
    </reaction>
</comment>
<comment type="caution">
    <text evidence="9">Lacks conserved residue(s) required for the propagation of feature annotation.</text>
</comment>
<feature type="binding site" evidence="9">
    <location>
        <begin position="191"/>
        <end position="194"/>
    </location>
    <ligand>
        <name>substrate</name>
    </ligand>
</feature>
<dbReference type="KEGG" id="ahal:FTX54_013070"/>
<dbReference type="FunFam" id="3.40.50.150:FF:000035">
    <property type="entry name" value="tRNA (guanine-N(7)-)-methyltransferase"/>
    <property type="match status" value="1"/>
</dbReference>
<keyword evidence="3 9" id="KW-0489">Methyltransferase</keyword>